<proteinExistence type="predicted"/>
<dbReference type="AlphaFoldDB" id="R7ZY94"/>
<dbReference type="STRING" id="1232681.ADIS_0474"/>
<dbReference type="InterPro" id="IPR036704">
    <property type="entry name" value="RraA/RraA-like_sf"/>
</dbReference>
<dbReference type="PANTHER" id="PTHR33254">
    <property type="entry name" value="4-HYDROXY-4-METHYL-2-OXOGLUTARATE ALDOLASE 3-RELATED"/>
    <property type="match status" value="1"/>
</dbReference>
<keyword evidence="5" id="KW-0460">Magnesium</keyword>
<evidence type="ECO:0000313" key="6">
    <source>
        <dbReference type="EMBL" id="EON79057.1"/>
    </source>
</evidence>
<dbReference type="Gene3D" id="3.50.30.40">
    <property type="entry name" value="Ribonuclease E inhibitor RraA/RraA-like"/>
    <property type="match status" value="1"/>
</dbReference>
<reference evidence="6 7" key="1">
    <citation type="submission" date="2013-02" db="EMBL/GenBank/DDBJ databases">
        <title>A novel strain isolated from Lonar lake, Maharashtra, India.</title>
        <authorList>
            <person name="Singh A."/>
        </authorList>
    </citation>
    <scope>NUCLEOTIDE SEQUENCE [LARGE SCALE GENOMIC DNA]</scope>
    <source>
        <strain evidence="6 7">AK24</strain>
    </source>
</reference>
<keyword evidence="5" id="KW-0479">Metal-binding</keyword>
<evidence type="ECO:0000256" key="2">
    <source>
        <dbReference type="ARBA" id="ARBA00016549"/>
    </source>
</evidence>
<dbReference type="GO" id="GO:0046872">
    <property type="term" value="F:metal ion binding"/>
    <property type="evidence" value="ECO:0007669"/>
    <property type="project" value="UniProtKB-KW"/>
</dbReference>
<evidence type="ECO:0000256" key="4">
    <source>
        <dbReference type="ARBA" id="ARBA00030169"/>
    </source>
</evidence>
<dbReference type="RefSeq" id="WP_010852623.1">
    <property type="nucleotide sequence ID" value="NZ_AQHR01000020.1"/>
</dbReference>
<protein>
    <recommendedName>
        <fullName evidence="2">Putative 4-hydroxy-4-methyl-2-oxoglutarate aldolase</fullName>
    </recommendedName>
    <alternativeName>
        <fullName evidence="3">Regulator of ribonuclease activity homolog</fullName>
    </alternativeName>
    <alternativeName>
        <fullName evidence="4">RraA-like protein</fullName>
    </alternativeName>
</protein>
<gene>
    <name evidence="6" type="ORF">ADIS_0474</name>
</gene>
<comment type="cofactor">
    <cofactor evidence="1">
        <name>a divalent metal cation</name>
        <dbReference type="ChEBI" id="CHEBI:60240"/>
    </cofactor>
</comment>
<dbReference type="CDD" id="cd16841">
    <property type="entry name" value="RraA_family"/>
    <property type="match status" value="1"/>
</dbReference>
<dbReference type="Proteomes" id="UP000013909">
    <property type="component" value="Unassembled WGS sequence"/>
</dbReference>
<comment type="caution">
    <text evidence="6">The sequence shown here is derived from an EMBL/GenBank/DDBJ whole genome shotgun (WGS) entry which is preliminary data.</text>
</comment>
<sequence>MTYTIEEISTRLYAAVISDALDSLGYRNQSPNVHFPITTMPEKIVGRCKTTLWADIFHEDPAPYELELQAVDSCMPGDVLIAAAGGSQRSGIWGELLSTAARNRGCVGAIVDGQIRDLAKMRDLGFPVRARGTNIYDSKNRQMVINVDVPVEIGTVVVSPGDLVFCDEDGIVVVPQEIEQEVIRRAMEKVNAENISRDEIKMGAKAGDVYKKYGVL</sequence>
<evidence type="ECO:0000256" key="1">
    <source>
        <dbReference type="ARBA" id="ARBA00001968"/>
    </source>
</evidence>
<organism evidence="6 7">
    <name type="scientific">Lunatimonas lonarensis</name>
    <dbReference type="NCBI Taxonomy" id="1232681"/>
    <lineage>
        <taxon>Bacteria</taxon>
        <taxon>Pseudomonadati</taxon>
        <taxon>Bacteroidota</taxon>
        <taxon>Cytophagia</taxon>
        <taxon>Cytophagales</taxon>
        <taxon>Cyclobacteriaceae</taxon>
    </lineage>
</organism>
<name>R7ZY94_9BACT</name>
<keyword evidence="7" id="KW-1185">Reference proteome</keyword>
<comment type="cofactor">
    <cofactor evidence="5">
        <name>Mg(2+)</name>
        <dbReference type="ChEBI" id="CHEBI:18420"/>
    </cofactor>
</comment>
<dbReference type="SUPFAM" id="SSF89562">
    <property type="entry name" value="RraA-like"/>
    <property type="match status" value="1"/>
</dbReference>
<dbReference type="PANTHER" id="PTHR33254:SF4">
    <property type="entry name" value="4-HYDROXY-4-METHYL-2-OXOGLUTARATE ALDOLASE 3-RELATED"/>
    <property type="match status" value="1"/>
</dbReference>
<dbReference type="EMBL" id="AQHR01000020">
    <property type="protein sequence ID" value="EON79057.1"/>
    <property type="molecule type" value="Genomic_DNA"/>
</dbReference>
<feature type="binding site" evidence="5">
    <location>
        <position position="117"/>
    </location>
    <ligand>
        <name>Mg(2+)</name>
        <dbReference type="ChEBI" id="CHEBI:18420"/>
    </ligand>
</feature>
<dbReference type="InterPro" id="IPR005493">
    <property type="entry name" value="RraA/RraA-like"/>
</dbReference>
<feature type="binding site" evidence="5">
    <location>
        <begin position="94"/>
        <end position="97"/>
    </location>
    <ligand>
        <name>substrate</name>
    </ligand>
</feature>
<dbReference type="OrthoDB" id="9784786at2"/>
<evidence type="ECO:0000256" key="3">
    <source>
        <dbReference type="ARBA" id="ARBA00029596"/>
    </source>
</evidence>
<evidence type="ECO:0000256" key="5">
    <source>
        <dbReference type="PIRSR" id="PIRSR605493-1"/>
    </source>
</evidence>
<dbReference type="Pfam" id="PF03737">
    <property type="entry name" value="RraA-like"/>
    <property type="match status" value="1"/>
</dbReference>
<feature type="binding site" evidence="5">
    <location>
        <position position="116"/>
    </location>
    <ligand>
        <name>substrate</name>
    </ligand>
</feature>
<accession>R7ZY94</accession>
<evidence type="ECO:0000313" key="7">
    <source>
        <dbReference type="Proteomes" id="UP000013909"/>
    </source>
</evidence>